<dbReference type="Gene3D" id="3.90.950.10">
    <property type="match status" value="1"/>
</dbReference>
<sequence>MKLVLASKNAHKLVEMRDILSQLGVEVVLESEVGVDVDVEETGATFEENAFLKARAVMEASGLPAIADDSGLCVDALNGAPGVYSARYGGPGLDDVGRYRLLLENMRGQLDRRCRFVSAICCCFPNGDRVEARGECPGTLAYAPKGEDGFGYDPIFFVPALKKTFAELSPAEKNAISHRGNALTAFREKLEQYLNK</sequence>
<dbReference type="EC" id="3.6.1.66" evidence="10"/>
<proteinExistence type="inferred from homology"/>
<keyword evidence="5 10" id="KW-0378">Hydrolase</keyword>
<dbReference type="InterPro" id="IPR002637">
    <property type="entry name" value="RdgB/HAM1"/>
</dbReference>
<evidence type="ECO:0000256" key="7">
    <source>
        <dbReference type="ARBA" id="ARBA00023080"/>
    </source>
</evidence>
<dbReference type="GO" id="GO:0017111">
    <property type="term" value="F:ribonucleoside triphosphate phosphatase activity"/>
    <property type="evidence" value="ECO:0007669"/>
    <property type="project" value="InterPro"/>
</dbReference>
<keyword evidence="7 10" id="KW-0546">Nucleotide metabolism</keyword>
<dbReference type="RefSeq" id="WP_007495308.1">
    <property type="nucleotide sequence ID" value="NZ_KN174164.1"/>
</dbReference>
<organism evidence="12 13">
    <name type="scientific">Flavonifractor plautii 1_3_50AFAA</name>
    <dbReference type="NCBI Taxonomy" id="742738"/>
    <lineage>
        <taxon>Bacteria</taxon>
        <taxon>Bacillati</taxon>
        <taxon>Bacillota</taxon>
        <taxon>Clostridia</taxon>
        <taxon>Eubacteriales</taxon>
        <taxon>Oscillospiraceae</taxon>
        <taxon>Flavonifractor</taxon>
    </lineage>
</organism>
<evidence type="ECO:0000256" key="8">
    <source>
        <dbReference type="ARBA" id="ARBA00051875"/>
    </source>
</evidence>
<evidence type="ECO:0000256" key="6">
    <source>
        <dbReference type="ARBA" id="ARBA00022842"/>
    </source>
</evidence>
<dbReference type="eggNOG" id="COG0127">
    <property type="taxonomic scope" value="Bacteria"/>
</dbReference>
<dbReference type="GO" id="GO:0046872">
    <property type="term" value="F:metal ion binding"/>
    <property type="evidence" value="ECO:0007669"/>
    <property type="project" value="UniProtKB-KW"/>
</dbReference>
<comment type="caution">
    <text evidence="12">The sequence shown here is derived from an EMBL/GenBank/DDBJ whole genome shotgun (WGS) entry which is preliminary data.</text>
</comment>
<comment type="subunit">
    <text evidence="2 10">Homodimer.</text>
</comment>
<protein>
    <recommendedName>
        <fullName evidence="10">dITP/XTP pyrophosphatase</fullName>
        <ecNumber evidence="10">3.6.1.66</ecNumber>
    </recommendedName>
    <alternativeName>
        <fullName evidence="10">Non-canonical purine NTP pyrophosphatase</fullName>
    </alternativeName>
    <alternativeName>
        <fullName evidence="10">Non-standard purine NTP pyrophosphatase</fullName>
    </alternativeName>
    <alternativeName>
        <fullName evidence="10">Nucleoside-triphosphate diphosphatase</fullName>
    </alternativeName>
    <alternativeName>
        <fullName evidence="10">Nucleoside-triphosphate pyrophosphatase</fullName>
        <shortName evidence="10">NTPase</shortName>
    </alternativeName>
</protein>
<comment type="similarity">
    <text evidence="1 10 11">Belongs to the HAM1 NTPase family.</text>
</comment>
<evidence type="ECO:0000256" key="5">
    <source>
        <dbReference type="ARBA" id="ARBA00022801"/>
    </source>
</evidence>
<dbReference type="NCBIfam" id="TIGR00042">
    <property type="entry name" value="RdgB/HAM1 family non-canonical purine NTP pyrophosphatase"/>
    <property type="match status" value="1"/>
</dbReference>
<gene>
    <name evidence="12" type="ORF">HMPREF9460_02763</name>
</gene>
<dbReference type="HAMAP" id="MF_01405">
    <property type="entry name" value="Non_canon_purine_NTPase"/>
    <property type="match status" value="1"/>
</dbReference>
<dbReference type="GO" id="GO:0009117">
    <property type="term" value="P:nucleotide metabolic process"/>
    <property type="evidence" value="ECO:0007669"/>
    <property type="project" value="UniProtKB-KW"/>
</dbReference>
<comment type="cofactor">
    <cofactor evidence="10">
        <name>Mg(2+)</name>
        <dbReference type="ChEBI" id="CHEBI:18420"/>
    </cofactor>
    <text evidence="10">Binds 1 Mg(2+) ion per subunit.</text>
</comment>
<evidence type="ECO:0000313" key="13">
    <source>
        <dbReference type="Proteomes" id="UP000029585"/>
    </source>
</evidence>
<comment type="catalytic activity">
    <reaction evidence="10">
        <text>ITP + H2O = IMP + diphosphate + H(+)</text>
        <dbReference type="Rhea" id="RHEA:29399"/>
        <dbReference type="ChEBI" id="CHEBI:15377"/>
        <dbReference type="ChEBI" id="CHEBI:15378"/>
        <dbReference type="ChEBI" id="CHEBI:33019"/>
        <dbReference type="ChEBI" id="CHEBI:58053"/>
        <dbReference type="ChEBI" id="CHEBI:61402"/>
        <dbReference type="EC" id="3.6.1.66"/>
    </reaction>
</comment>
<dbReference type="FunFam" id="3.90.950.10:FF:000001">
    <property type="entry name" value="dITP/XTP pyrophosphatase"/>
    <property type="match status" value="1"/>
</dbReference>
<dbReference type="AlphaFoldDB" id="A0A096DAF7"/>
<evidence type="ECO:0000256" key="1">
    <source>
        <dbReference type="ARBA" id="ARBA00008023"/>
    </source>
</evidence>
<evidence type="ECO:0000256" key="2">
    <source>
        <dbReference type="ARBA" id="ARBA00011738"/>
    </source>
</evidence>
<evidence type="ECO:0000313" key="12">
    <source>
        <dbReference type="EMBL" id="KGF54514.1"/>
    </source>
</evidence>
<feature type="binding site" evidence="10">
    <location>
        <position position="40"/>
    </location>
    <ligand>
        <name>Mg(2+)</name>
        <dbReference type="ChEBI" id="CHEBI:18420"/>
    </ligand>
</feature>
<dbReference type="InterPro" id="IPR020922">
    <property type="entry name" value="dITP/XTP_pyrophosphatase"/>
</dbReference>
<dbReference type="Proteomes" id="UP000029585">
    <property type="component" value="Unassembled WGS sequence"/>
</dbReference>
<dbReference type="GO" id="GO:0036222">
    <property type="term" value="F:XTP diphosphatase activity"/>
    <property type="evidence" value="ECO:0007669"/>
    <property type="project" value="UniProtKB-UniRule"/>
</dbReference>
<keyword evidence="3 10" id="KW-0479">Metal-binding</keyword>
<evidence type="ECO:0000256" key="10">
    <source>
        <dbReference type="HAMAP-Rule" id="MF_01405"/>
    </source>
</evidence>
<dbReference type="PANTHER" id="PTHR11067">
    <property type="entry name" value="INOSINE TRIPHOSPHATE PYROPHOSPHATASE/HAM1 PROTEIN"/>
    <property type="match status" value="1"/>
</dbReference>
<keyword evidence="6 10" id="KW-0460">Magnesium</keyword>
<dbReference type="HOGENOM" id="CLU_082080_0_2_9"/>
<dbReference type="GeneID" id="63973049"/>
<comment type="catalytic activity">
    <reaction evidence="8 10">
        <text>dITP + H2O = dIMP + diphosphate + H(+)</text>
        <dbReference type="Rhea" id="RHEA:28342"/>
        <dbReference type="ChEBI" id="CHEBI:15377"/>
        <dbReference type="ChEBI" id="CHEBI:15378"/>
        <dbReference type="ChEBI" id="CHEBI:33019"/>
        <dbReference type="ChEBI" id="CHEBI:61194"/>
        <dbReference type="ChEBI" id="CHEBI:61382"/>
        <dbReference type="EC" id="3.6.1.66"/>
    </reaction>
</comment>
<feature type="binding site" evidence="10">
    <location>
        <begin position="7"/>
        <end position="12"/>
    </location>
    <ligand>
        <name>substrate</name>
    </ligand>
</feature>
<accession>A0A096DAF7</accession>
<comment type="catalytic activity">
    <reaction evidence="9 10">
        <text>XTP + H2O = XMP + diphosphate + H(+)</text>
        <dbReference type="Rhea" id="RHEA:28610"/>
        <dbReference type="ChEBI" id="CHEBI:15377"/>
        <dbReference type="ChEBI" id="CHEBI:15378"/>
        <dbReference type="ChEBI" id="CHEBI:33019"/>
        <dbReference type="ChEBI" id="CHEBI:57464"/>
        <dbReference type="ChEBI" id="CHEBI:61314"/>
        <dbReference type="EC" id="3.6.1.66"/>
    </reaction>
</comment>
<feature type="binding site" evidence="10">
    <location>
        <begin position="150"/>
        <end position="153"/>
    </location>
    <ligand>
        <name>substrate</name>
    </ligand>
</feature>
<feature type="active site" description="Proton acceptor" evidence="10">
    <location>
        <position position="69"/>
    </location>
</feature>
<dbReference type="SUPFAM" id="SSF52972">
    <property type="entry name" value="ITPase-like"/>
    <property type="match status" value="1"/>
</dbReference>
<feature type="binding site" evidence="10">
    <location>
        <position position="69"/>
    </location>
    <ligand>
        <name>Mg(2+)</name>
        <dbReference type="ChEBI" id="CHEBI:18420"/>
    </ligand>
</feature>
<dbReference type="CDD" id="cd00515">
    <property type="entry name" value="HAM1"/>
    <property type="match status" value="1"/>
</dbReference>
<keyword evidence="13" id="KW-1185">Reference proteome</keyword>
<evidence type="ECO:0000256" key="3">
    <source>
        <dbReference type="ARBA" id="ARBA00022723"/>
    </source>
</evidence>
<dbReference type="PATRIC" id="fig|742738.3.peg.2840"/>
<dbReference type="InterPro" id="IPR029001">
    <property type="entry name" value="ITPase-like_fam"/>
</dbReference>
<dbReference type="GO" id="GO:0036220">
    <property type="term" value="F:ITP diphosphatase activity"/>
    <property type="evidence" value="ECO:0007669"/>
    <property type="project" value="UniProtKB-UniRule"/>
</dbReference>
<dbReference type="PANTHER" id="PTHR11067:SF9">
    <property type="entry name" value="INOSINE TRIPHOSPHATE PYROPHOSPHATASE"/>
    <property type="match status" value="1"/>
</dbReference>
<feature type="binding site" evidence="10">
    <location>
        <begin position="178"/>
        <end position="179"/>
    </location>
    <ligand>
        <name>substrate</name>
    </ligand>
</feature>
<dbReference type="EMBL" id="ADLO01000085">
    <property type="protein sequence ID" value="KGF54514.1"/>
    <property type="molecule type" value="Genomic_DNA"/>
</dbReference>
<dbReference type="Pfam" id="PF01725">
    <property type="entry name" value="Ham1p_like"/>
    <property type="match status" value="1"/>
</dbReference>
<name>A0A096DAF7_FLAPL</name>
<keyword evidence="4 10" id="KW-0547">Nucleotide-binding</keyword>
<evidence type="ECO:0000256" key="4">
    <source>
        <dbReference type="ARBA" id="ARBA00022741"/>
    </source>
</evidence>
<evidence type="ECO:0000256" key="11">
    <source>
        <dbReference type="RuleBase" id="RU003781"/>
    </source>
</evidence>
<feature type="binding site" evidence="10">
    <location>
        <position position="70"/>
    </location>
    <ligand>
        <name>substrate</name>
    </ligand>
</feature>
<dbReference type="GO" id="GO:0009146">
    <property type="term" value="P:purine nucleoside triphosphate catabolic process"/>
    <property type="evidence" value="ECO:0007669"/>
    <property type="project" value="UniProtKB-UniRule"/>
</dbReference>
<reference evidence="12 13" key="1">
    <citation type="submission" date="2011-08" db="EMBL/GenBank/DDBJ databases">
        <title>The Genome Sequence of Clostridium orbiscindens 1_3_50AFAA.</title>
        <authorList>
            <consortium name="The Broad Institute Genome Sequencing Platform"/>
            <person name="Earl A."/>
            <person name="Ward D."/>
            <person name="Feldgarden M."/>
            <person name="Gevers D."/>
            <person name="Daigneault M."/>
            <person name="Strauss J."/>
            <person name="Allen-Vercoe E."/>
            <person name="Young S.K."/>
            <person name="Zeng Q."/>
            <person name="Gargeya S."/>
            <person name="Fitzgerald M."/>
            <person name="Haas B."/>
            <person name="Abouelleil A."/>
            <person name="Alvarado L."/>
            <person name="Arachchi H.M."/>
            <person name="Berlin A."/>
            <person name="Brown A."/>
            <person name="Chapman S.B."/>
            <person name="Chen Z."/>
            <person name="Dunbar C."/>
            <person name="Freedman E."/>
            <person name="Gearin G."/>
            <person name="Gellesch M."/>
            <person name="Goldberg J."/>
            <person name="Griggs A."/>
            <person name="Gujja S."/>
            <person name="Heiman D."/>
            <person name="Howarth C."/>
            <person name="Larson L."/>
            <person name="Lui A."/>
            <person name="MacDonald P.J.P."/>
            <person name="Montmayeur A."/>
            <person name="Murphy C."/>
            <person name="Neiman D."/>
            <person name="Pearson M."/>
            <person name="Priest M."/>
            <person name="Roberts A."/>
            <person name="Saif S."/>
            <person name="Shea T."/>
            <person name="Shenoy N."/>
            <person name="Sisk P."/>
            <person name="Stolte C."/>
            <person name="Sykes S."/>
            <person name="Wortman J."/>
            <person name="Nusbaum C."/>
            <person name="Birren B."/>
        </authorList>
    </citation>
    <scope>NUCLEOTIDE SEQUENCE [LARGE SCALE GENOMIC DNA]</scope>
    <source>
        <strain evidence="12 13">1_3_50AFAA</strain>
    </source>
</reference>
<comment type="function">
    <text evidence="10">Pyrophosphatase that catalyzes the hydrolysis of nucleoside triphosphates to their monophosphate derivatives, with a high preference for the non-canonical purine nucleotides XTP (xanthosine triphosphate), dITP (deoxyinosine triphosphate) and ITP. Seems to function as a house-cleaning enzyme that removes non-canonical purine nucleotides from the nucleotide pool, thus preventing their incorporation into DNA/RNA and avoiding chromosomal lesions.</text>
</comment>
<evidence type="ECO:0000256" key="9">
    <source>
        <dbReference type="ARBA" id="ARBA00052017"/>
    </source>
</evidence>
<dbReference type="GO" id="GO:0000166">
    <property type="term" value="F:nucleotide binding"/>
    <property type="evidence" value="ECO:0007669"/>
    <property type="project" value="UniProtKB-KW"/>
</dbReference>
<feature type="binding site" evidence="10">
    <location>
        <position position="173"/>
    </location>
    <ligand>
        <name>substrate</name>
    </ligand>
</feature>
<dbReference type="GO" id="GO:0035870">
    <property type="term" value="F:dITP diphosphatase activity"/>
    <property type="evidence" value="ECO:0007669"/>
    <property type="project" value="UniProtKB-UniRule"/>
</dbReference>
<dbReference type="GO" id="GO:0005829">
    <property type="term" value="C:cytosol"/>
    <property type="evidence" value="ECO:0007669"/>
    <property type="project" value="TreeGrafter"/>
</dbReference>